<organism evidence="2">
    <name type="scientific">marine sediment metagenome</name>
    <dbReference type="NCBI Taxonomy" id="412755"/>
    <lineage>
        <taxon>unclassified sequences</taxon>
        <taxon>metagenomes</taxon>
        <taxon>ecological metagenomes</taxon>
    </lineage>
</organism>
<dbReference type="EMBL" id="LAZR01000224">
    <property type="protein sequence ID" value="KKN80894.1"/>
    <property type="molecule type" value="Genomic_DNA"/>
</dbReference>
<dbReference type="Pfam" id="PF11645">
    <property type="entry name" value="PDDEXK_5"/>
    <property type="match status" value="1"/>
</dbReference>
<gene>
    <name evidence="2" type="ORF">LCGC14_0325580</name>
</gene>
<dbReference type="Gene3D" id="3.40.1350.10">
    <property type="match status" value="1"/>
</dbReference>
<proteinExistence type="predicted"/>
<feature type="domain" description="PD(D/E)XK endonuclease" evidence="1">
    <location>
        <begin position="41"/>
        <end position="132"/>
    </location>
</feature>
<dbReference type="AlphaFoldDB" id="A0A0F9TNN7"/>
<dbReference type="InterPro" id="IPR011856">
    <property type="entry name" value="tRNA_endonuc-like_dom_sf"/>
</dbReference>
<accession>A0A0F9TNN7</accession>
<comment type="caution">
    <text evidence="2">The sequence shown here is derived from an EMBL/GenBank/DDBJ whole genome shotgun (WGS) entry which is preliminary data.</text>
</comment>
<sequence>MTHQPTLIGLEEVFNRPSTTLHQDLLQFPEIDTETRRYHGKQFGRAGELLVESVFLSLGLQSVGVAEHSPFDCVVFLEQGVLRVQVKTVTRPRGGCFNFNVSRGYHRSPAGVRRYSDNDFDLLALVCLSENVVKFTADRRRSQSIGVEEIAALRRRPGASFEAALADLGVDQMPPAPVGLMPFCY</sequence>
<dbReference type="InterPro" id="IPR021671">
    <property type="entry name" value="PD(D/E)XK_Endonuc"/>
</dbReference>
<protein>
    <recommendedName>
        <fullName evidence="1">PD(D/E)XK endonuclease domain-containing protein</fullName>
    </recommendedName>
</protein>
<evidence type="ECO:0000313" key="2">
    <source>
        <dbReference type="EMBL" id="KKN80894.1"/>
    </source>
</evidence>
<dbReference type="GO" id="GO:0003676">
    <property type="term" value="F:nucleic acid binding"/>
    <property type="evidence" value="ECO:0007669"/>
    <property type="project" value="InterPro"/>
</dbReference>
<evidence type="ECO:0000259" key="1">
    <source>
        <dbReference type="Pfam" id="PF11645"/>
    </source>
</evidence>
<reference evidence="2" key="1">
    <citation type="journal article" date="2015" name="Nature">
        <title>Complex archaea that bridge the gap between prokaryotes and eukaryotes.</title>
        <authorList>
            <person name="Spang A."/>
            <person name="Saw J.H."/>
            <person name="Jorgensen S.L."/>
            <person name="Zaremba-Niedzwiedzka K."/>
            <person name="Martijn J."/>
            <person name="Lind A.E."/>
            <person name="van Eijk R."/>
            <person name="Schleper C."/>
            <person name="Guy L."/>
            <person name="Ettema T.J."/>
        </authorList>
    </citation>
    <scope>NUCLEOTIDE SEQUENCE</scope>
</reference>
<name>A0A0F9TNN7_9ZZZZ</name>